<protein>
    <submittedName>
        <fullName evidence="2">Uncharacterized protein</fullName>
    </submittedName>
</protein>
<reference evidence="3" key="1">
    <citation type="submission" date="2013-09" db="EMBL/GenBank/DDBJ databases">
        <title>Corchorus olitorius genome sequencing.</title>
        <authorList>
            <person name="Alam M."/>
            <person name="Haque M.S."/>
            <person name="Islam M.S."/>
            <person name="Emdad E.M."/>
            <person name="Islam M.M."/>
            <person name="Ahmed B."/>
            <person name="Halim A."/>
            <person name="Hossen Q.M.M."/>
            <person name="Hossain M.Z."/>
            <person name="Ahmed R."/>
            <person name="Khan M.M."/>
            <person name="Islam R."/>
            <person name="Rashid M.M."/>
            <person name="Khan S.A."/>
            <person name="Rahman M.S."/>
            <person name="Alam M."/>
            <person name="Yahiya A.S."/>
            <person name="Khan M.S."/>
            <person name="Azam M.S."/>
            <person name="Haque T."/>
            <person name="Lashkar M.Z.H."/>
            <person name="Akhand A.I."/>
            <person name="Morshed G."/>
            <person name="Roy S."/>
            <person name="Uddin K.S."/>
            <person name="Rabeya T."/>
            <person name="Hossain A.S."/>
            <person name="Chowdhury A."/>
            <person name="Snigdha A.R."/>
            <person name="Mortoza M.S."/>
            <person name="Matin S.A."/>
            <person name="Hoque S.M.E."/>
            <person name="Islam M.K."/>
            <person name="Roy D.K."/>
            <person name="Haider R."/>
            <person name="Moosa M.M."/>
            <person name="Elias S.M."/>
            <person name="Hasan A.M."/>
            <person name="Jahan S."/>
            <person name="Shafiuddin M."/>
            <person name="Mahmood N."/>
            <person name="Shommy N.S."/>
        </authorList>
    </citation>
    <scope>NUCLEOTIDE SEQUENCE [LARGE SCALE GENOMIC DNA]</scope>
    <source>
        <strain evidence="3">cv. O-4</strain>
    </source>
</reference>
<name>A0A1R3G793_9ROSI</name>
<feature type="region of interest" description="Disordered" evidence="1">
    <location>
        <begin position="1"/>
        <end position="66"/>
    </location>
</feature>
<feature type="compositionally biased region" description="Basic and acidic residues" evidence="1">
    <location>
        <begin position="30"/>
        <end position="46"/>
    </location>
</feature>
<gene>
    <name evidence="2" type="ORF">COLO4_36631</name>
</gene>
<proteinExistence type="predicted"/>
<evidence type="ECO:0000313" key="2">
    <source>
        <dbReference type="EMBL" id="OMO53926.1"/>
    </source>
</evidence>
<evidence type="ECO:0000256" key="1">
    <source>
        <dbReference type="SAM" id="MobiDB-lite"/>
    </source>
</evidence>
<keyword evidence="3" id="KW-1185">Reference proteome</keyword>
<sequence>MEGTPVLPTPTLEHPSSSQSDPLLLQESHSIPEDVDRVSTQRERNNKPVVAGSNDPGYLSPISSQL</sequence>
<feature type="compositionally biased region" description="Low complexity" evidence="1">
    <location>
        <begin position="15"/>
        <end position="28"/>
    </location>
</feature>
<dbReference type="EMBL" id="AWUE01023406">
    <property type="protein sequence ID" value="OMO53926.1"/>
    <property type="molecule type" value="Genomic_DNA"/>
</dbReference>
<organism evidence="2 3">
    <name type="scientific">Corchorus olitorius</name>
    <dbReference type="NCBI Taxonomy" id="93759"/>
    <lineage>
        <taxon>Eukaryota</taxon>
        <taxon>Viridiplantae</taxon>
        <taxon>Streptophyta</taxon>
        <taxon>Embryophyta</taxon>
        <taxon>Tracheophyta</taxon>
        <taxon>Spermatophyta</taxon>
        <taxon>Magnoliopsida</taxon>
        <taxon>eudicotyledons</taxon>
        <taxon>Gunneridae</taxon>
        <taxon>Pentapetalae</taxon>
        <taxon>rosids</taxon>
        <taxon>malvids</taxon>
        <taxon>Malvales</taxon>
        <taxon>Malvaceae</taxon>
        <taxon>Grewioideae</taxon>
        <taxon>Apeibeae</taxon>
        <taxon>Corchorus</taxon>
    </lineage>
</organism>
<dbReference type="Proteomes" id="UP000187203">
    <property type="component" value="Unassembled WGS sequence"/>
</dbReference>
<dbReference type="AlphaFoldDB" id="A0A1R3G793"/>
<comment type="caution">
    <text evidence="2">The sequence shown here is derived from an EMBL/GenBank/DDBJ whole genome shotgun (WGS) entry which is preliminary data.</text>
</comment>
<accession>A0A1R3G793</accession>
<evidence type="ECO:0000313" key="3">
    <source>
        <dbReference type="Proteomes" id="UP000187203"/>
    </source>
</evidence>